<dbReference type="Gene3D" id="2.130.10.10">
    <property type="entry name" value="YVTN repeat-like/Quinoprotein amine dehydrogenase"/>
    <property type="match status" value="1"/>
</dbReference>
<gene>
    <name evidence="4" type="ORF">H9Y05_03790</name>
</gene>
<dbReference type="InterPro" id="IPR026444">
    <property type="entry name" value="Secre_tail"/>
</dbReference>
<reference evidence="4" key="1">
    <citation type="submission" date="2020-09" db="EMBL/GenBank/DDBJ databases">
        <title>Taishania pollutisoli gen. nov., sp. nov., Isolated from Tetrabromobisphenol A-Contaminated Soil.</title>
        <authorList>
            <person name="Chen Q."/>
        </authorList>
    </citation>
    <scope>NUCLEOTIDE SEQUENCE</scope>
    <source>
        <strain evidence="4">CZZ-1</strain>
    </source>
</reference>
<dbReference type="AlphaFoldDB" id="A0A8J6TSS3"/>
<dbReference type="InterPro" id="IPR015943">
    <property type="entry name" value="WD40/YVTN_repeat-like_dom_sf"/>
</dbReference>
<name>A0A8J6TSS3_9FLAO</name>
<dbReference type="RefSeq" id="WP_216713555.1">
    <property type="nucleotide sequence ID" value="NZ_JACVEL010000002.1"/>
</dbReference>
<accession>A0A8J6TSS3</accession>
<feature type="domain" description="Secretion system C-terminal sorting" evidence="3">
    <location>
        <begin position="502"/>
        <end position="562"/>
    </location>
</feature>
<dbReference type="InterPro" id="IPR013783">
    <property type="entry name" value="Ig-like_fold"/>
</dbReference>
<dbReference type="Gene3D" id="2.60.40.10">
    <property type="entry name" value="Immunoglobulins"/>
    <property type="match status" value="1"/>
</dbReference>
<feature type="signal peptide" evidence="2">
    <location>
        <begin position="1"/>
        <end position="19"/>
    </location>
</feature>
<dbReference type="NCBIfam" id="TIGR04183">
    <property type="entry name" value="Por_Secre_tail"/>
    <property type="match status" value="1"/>
</dbReference>
<keyword evidence="5" id="KW-1185">Reference proteome</keyword>
<evidence type="ECO:0000256" key="2">
    <source>
        <dbReference type="SAM" id="SignalP"/>
    </source>
</evidence>
<evidence type="ECO:0000256" key="1">
    <source>
        <dbReference type="ARBA" id="ARBA00022729"/>
    </source>
</evidence>
<protein>
    <submittedName>
        <fullName evidence="4">T9SS type A sorting domain-containing protein</fullName>
    </submittedName>
</protein>
<evidence type="ECO:0000313" key="4">
    <source>
        <dbReference type="EMBL" id="MBC9811589.1"/>
    </source>
</evidence>
<dbReference type="SUPFAM" id="SSF63825">
    <property type="entry name" value="YWTD domain"/>
    <property type="match status" value="1"/>
</dbReference>
<proteinExistence type="predicted"/>
<comment type="caution">
    <text evidence="4">The sequence shown here is derived from an EMBL/GenBank/DDBJ whole genome shotgun (WGS) entry which is preliminary data.</text>
</comment>
<dbReference type="EMBL" id="JACVEL010000002">
    <property type="protein sequence ID" value="MBC9811589.1"/>
    <property type="molecule type" value="Genomic_DNA"/>
</dbReference>
<sequence length="570" mass="60797">MRKTFLSLLLIAGSITSFTQTTYKLELIAEGNFGQTNGDVFVRNTTVTPAQNSGPLYQSVNAVPGLNVLQDFKVAGSKAIMVDKPTGQSTVYVLNYPSMEVVQVLPTGNNGGQTIGVASPTKAYVSFGSPGGVKLLDLTNHTLTQVTDPNTDLSSYSNGMVHARGYMYVQISSKIVKIDTLTNTVVGTILPGVGTISGLVVDDAQEQLWVMGGSNLKSIDLLDNETVSTAIAMPVAGKHMRYYDQKIYFWSSKKMYIYDIAQGIVPTTEVYTSSLAGSWDFGYGRGFDIDQNTGDFVITSASGFTGPSAFEVVDGTTFEVIESSSITGCIGANNCRLFTYHSTPELPVPDIALLPVVEEECSVELTAPTADNGTITGTTTDPVTYAAQGTYTVVWTFTNNMGSVTQEQTVVINDVTAPELDTIAGSSITCSETVDAPVAMDNCEGEITGTTTDAVSFDTSGTYSINWTFDDGNGNSVTKQQEVIVTCSDLSVGTKTIIINSVFPVPADQTITIVLSEQVTGEIVITDVQGNTILVQETNGMKNTIDTSSFVAGIYFLSVNGEMIRFNVMH</sequence>
<evidence type="ECO:0000313" key="5">
    <source>
        <dbReference type="Proteomes" id="UP000652681"/>
    </source>
</evidence>
<organism evidence="4 5">
    <name type="scientific">Taishania pollutisoli</name>
    <dbReference type="NCBI Taxonomy" id="2766479"/>
    <lineage>
        <taxon>Bacteria</taxon>
        <taxon>Pseudomonadati</taxon>
        <taxon>Bacteroidota</taxon>
        <taxon>Flavobacteriia</taxon>
        <taxon>Flavobacteriales</taxon>
        <taxon>Crocinitomicaceae</taxon>
        <taxon>Taishania</taxon>
    </lineage>
</organism>
<dbReference type="Pfam" id="PF18962">
    <property type="entry name" value="Por_Secre_tail"/>
    <property type="match status" value="1"/>
</dbReference>
<feature type="chain" id="PRO_5035212467" evidence="2">
    <location>
        <begin position="20"/>
        <end position="570"/>
    </location>
</feature>
<dbReference type="Proteomes" id="UP000652681">
    <property type="component" value="Unassembled WGS sequence"/>
</dbReference>
<keyword evidence="1 2" id="KW-0732">Signal</keyword>
<evidence type="ECO:0000259" key="3">
    <source>
        <dbReference type="Pfam" id="PF18962"/>
    </source>
</evidence>